<proteinExistence type="predicted"/>
<gene>
    <name evidence="1" type="ORF">AB8U03_12740</name>
</gene>
<protein>
    <submittedName>
        <fullName evidence="1">Uncharacterized protein</fullName>
    </submittedName>
</protein>
<reference evidence="1 2" key="1">
    <citation type="submission" date="2024-08" db="EMBL/GenBank/DDBJ databases">
        <title>Clostridium lapicellarii sp. nov., and Clostridium renhuaiense sp. nov., two species isolated from the mud in a fermentation cellar used for producing sauce-flavour Chinese liquors.</title>
        <authorList>
            <person name="Yang F."/>
            <person name="Wang H."/>
            <person name="Chen L.Q."/>
            <person name="Zhou N."/>
            <person name="Lu J.J."/>
            <person name="Pu X.X."/>
            <person name="Wan B."/>
            <person name="Wang L."/>
            <person name="Liu S.J."/>
        </authorList>
    </citation>
    <scope>NUCLEOTIDE SEQUENCE [LARGE SCALE GENOMIC DNA]</scope>
    <source>
        <strain evidence="1 2">MT-5</strain>
    </source>
</reference>
<evidence type="ECO:0000313" key="2">
    <source>
        <dbReference type="Proteomes" id="UP001564657"/>
    </source>
</evidence>
<dbReference type="EMBL" id="JBGEWD010000012">
    <property type="protein sequence ID" value="MEY8001044.1"/>
    <property type="molecule type" value="Genomic_DNA"/>
</dbReference>
<evidence type="ECO:0000313" key="1">
    <source>
        <dbReference type="EMBL" id="MEY8001044.1"/>
    </source>
</evidence>
<dbReference type="Proteomes" id="UP001564657">
    <property type="component" value="Unassembled WGS sequence"/>
</dbReference>
<keyword evidence="2" id="KW-1185">Reference proteome</keyword>
<comment type="caution">
    <text evidence="1">The sequence shown here is derived from an EMBL/GenBank/DDBJ whole genome shotgun (WGS) entry which is preliminary data.</text>
</comment>
<name>A0ABV4BQJ1_9CLOT</name>
<organism evidence="1 2">
    <name type="scientific">Clostridium moutaii</name>
    <dbReference type="NCBI Taxonomy" id="3240932"/>
    <lineage>
        <taxon>Bacteria</taxon>
        <taxon>Bacillati</taxon>
        <taxon>Bacillota</taxon>
        <taxon>Clostridia</taxon>
        <taxon>Eubacteriales</taxon>
        <taxon>Clostridiaceae</taxon>
        <taxon>Clostridium</taxon>
    </lineage>
</organism>
<sequence length="72" mass="8569">MCDFPNATIIYNTNKLKNIENKIEEIKMEHKKLNRNCEIKVISNPDPKMINFDGHTEIEFQLSIYIKHLSYN</sequence>
<accession>A0ABV4BQJ1</accession>